<dbReference type="SUPFAM" id="SSF53098">
    <property type="entry name" value="Ribonuclease H-like"/>
    <property type="match status" value="1"/>
</dbReference>
<dbReference type="GO" id="GO:0003676">
    <property type="term" value="F:nucleic acid binding"/>
    <property type="evidence" value="ECO:0007669"/>
    <property type="project" value="InterPro"/>
</dbReference>
<accession>A0AAD8MHA1</accession>
<evidence type="ECO:0000313" key="1">
    <source>
        <dbReference type="EMBL" id="KAK1373381.1"/>
    </source>
</evidence>
<dbReference type="InterPro" id="IPR044730">
    <property type="entry name" value="RNase_H-like_dom_plant"/>
</dbReference>
<protein>
    <submittedName>
        <fullName evidence="1">Uncharacterized protein</fullName>
    </submittedName>
</protein>
<dbReference type="Gene3D" id="3.30.420.10">
    <property type="entry name" value="Ribonuclease H-like superfamily/Ribonuclease H"/>
    <property type="match status" value="1"/>
</dbReference>
<gene>
    <name evidence="1" type="ORF">POM88_029574</name>
</gene>
<proteinExistence type="predicted"/>
<dbReference type="AlphaFoldDB" id="A0AAD8MHA1"/>
<dbReference type="InterPro" id="IPR036397">
    <property type="entry name" value="RNaseH_sf"/>
</dbReference>
<organism evidence="1 2">
    <name type="scientific">Heracleum sosnowskyi</name>
    <dbReference type="NCBI Taxonomy" id="360622"/>
    <lineage>
        <taxon>Eukaryota</taxon>
        <taxon>Viridiplantae</taxon>
        <taxon>Streptophyta</taxon>
        <taxon>Embryophyta</taxon>
        <taxon>Tracheophyta</taxon>
        <taxon>Spermatophyta</taxon>
        <taxon>Magnoliopsida</taxon>
        <taxon>eudicotyledons</taxon>
        <taxon>Gunneridae</taxon>
        <taxon>Pentapetalae</taxon>
        <taxon>asterids</taxon>
        <taxon>campanulids</taxon>
        <taxon>Apiales</taxon>
        <taxon>Apiaceae</taxon>
        <taxon>Apioideae</taxon>
        <taxon>apioid superclade</taxon>
        <taxon>Tordylieae</taxon>
        <taxon>Tordyliinae</taxon>
        <taxon>Heracleum</taxon>
    </lineage>
</organism>
<dbReference type="Proteomes" id="UP001237642">
    <property type="component" value="Unassembled WGS sequence"/>
</dbReference>
<comment type="caution">
    <text evidence="1">The sequence shown here is derived from an EMBL/GenBank/DDBJ whole genome shotgun (WGS) entry which is preliminary data.</text>
</comment>
<reference evidence="1" key="1">
    <citation type="submission" date="2023-02" db="EMBL/GenBank/DDBJ databases">
        <title>Genome of toxic invasive species Heracleum sosnowskyi carries increased number of genes despite the absence of recent whole-genome duplications.</title>
        <authorList>
            <person name="Schelkunov M."/>
            <person name="Shtratnikova V."/>
            <person name="Makarenko M."/>
            <person name="Klepikova A."/>
            <person name="Omelchenko D."/>
            <person name="Novikova G."/>
            <person name="Obukhova E."/>
            <person name="Bogdanov V."/>
            <person name="Penin A."/>
            <person name="Logacheva M."/>
        </authorList>
    </citation>
    <scope>NUCLEOTIDE SEQUENCE</scope>
    <source>
        <strain evidence="1">Hsosn_3</strain>
        <tissue evidence="1">Leaf</tissue>
    </source>
</reference>
<sequence length="185" mass="21197">MKWIEALNLCKIENQDYWMINPVGLILENSPRQKINFMGSGHEFFGFIDGSFLCQNDGTQRAGIGGFVKDKHEMLVFIFSGLTKPKDAFDAEWETCKFLLEKFWEGRWRHASILICSDNFTLIHLLAKMKAGLLDHDPTHANSFRDKVLNLKVSFQSILRVLNVGADDLAVRGRSNTKIIWSWCA</sequence>
<reference evidence="1" key="2">
    <citation type="submission" date="2023-05" db="EMBL/GenBank/DDBJ databases">
        <authorList>
            <person name="Schelkunov M.I."/>
        </authorList>
    </citation>
    <scope>NUCLEOTIDE SEQUENCE</scope>
    <source>
        <strain evidence="1">Hsosn_3</strain>
        <tissue evidence="1">Leaf</tissue>
    </source>
</reference>
<dbReference type="InterPro" id="IPR012337">
    <property type="entry name" value="RNaseH-like_sf"/>
</dbReference>
<dbReference type="EMBL" id="JAUIZM010000007">
    <property type="protein sequence ID" value="KAK1373381.1"/>
    <property type="molecule type" value="Genomic_DNA"/>
</dbReference>
<name>A0AAD8MHA1_9APIA</name>
<keyword evidence="2" id="KW-1185">Reference proteome</keyword>
<dbReference type="CDD" id="cd06222">
    <property type="entry name" value="RNase_H_like"/>
    <property type="match status" value="1"/>
</dbReference>
<evidence type="ECO:0000313" key="2">
    <source>
        <dbReference type="Proteomes" id="UP001237642"/>
    </source>
</evidence>